<name>A0A7W9L6G0_BREVE</name>
<feature type="modified residue" description="4-aspartylphosphate" evidence="6">
    <location>
        <position position="54"/>
    </location>
</feature>
<dbReference type="RefSeq" id="WP_184279707.1">
    <property type="nucleotide sequence ID" value="NZ_JACHLJ010000002.1"/>
</dbReference>
<evidence type="ECO:0000256" key="6">
    <source>
        <dbReference type="PROSITE-ProRule" id="PRU00169"/>
    </source>
</evidence>
<feature type="domain" description="Response regulatory" evidence="7">
    <location>
        <begin position="5"/>
        <end position="121"/>
    </location>
</feature>
<keyword evidence="2" id="KW-0902">Two-component regulatory system</keyword>
<dbReference type="Gene3D" id="3.40.50.2300">
    <property type="match status" value="1"/>
</dbReference>
<dbReference type="GO" id="GO:0005829">
    <property type="term" value="C:cytosol"/>
    <property type="evidence" value="ECO:0007669"/>
    <property type="project" value="TreeGrafter"/>
</dbReference>
<dbReference type="PROSITE" id="PS50110">
    <property type="entry name" value="RESPONSE_REGULATORY"/>
    <property type="match status" value="1"/>
</dbReference>
<evidence type="ECO:0000313" key="9">
    <source>
        <dbReference type="Proteomes" id="UP000556201"/>
    </source>
</evidence>
<sequence length="154" mass="17026">MIKSRILVAEDDRYLAALIRQTLESHGFAITLAHNGEEALLKADMTCPDLVLLDVSMPVMDGLTALRSLRANRFHSRVPVLMLTAARSESDVRDALSNGASDYLVKPFRPDVLIRRVERLLGSIHNLTDGFDRFGQKIGSQSNVLILDDAPLAE</sequence>
<dbReference type="GO" id="GO:0000156">
    <property type="term" value="F:phosphorelay response regulator activity"/>
    <property type="evidence" value="ECO:0007669"/>
    <property type="project" value="TreeGrafter"/>
</dbReference>
<comment type="caution">
    <text evidence="8">The sequence shown here is derived from an EMBL/GenBank/DDBJ whole genome shotgun (WGS) entry which is preliminary data.</text>
</comment>
<evidence type="ECO:0000256" key="2">
    <source>
        <dbReference type="ARBA" id="ARBA00023012"/>
    </source>
</evidence>
<organism evidence="8 9">
    <name type="scientific">Brevundimonas vesicularis</name>
    <name type="common">Pseudomonas vesicularis</name>
    <dbReference type="NCBI Taxonomy" id="41276"/>
    <lineage>
        <taxon>Bacteria</taxon>
        <taxon>Pseudomonadati</taxon>
        <taxon>Pseudomonadota</taxon>
        <taxon>Alphaproteobacteria</taxon>
        <taxon>Caulobacterales</taxon>
        <taxon>Caulobacteraceae</taxon>
        <taxon>Brevundimonas</taxon>
    </lineage>
</organism>
<gene>
    <name evidence="8" type="ORF">HNP47_002367</name>
</gene>
<keyword evidence="5" id="KW-0804">Transcription</keyword>
<keyword evidence="4 8" id="KW-0238">DNA-binding</keyword>
<evidence type="ECO:0000256" key="4">
    <source>
        <dbReference type="ARBA" id="ARBA00023125"/>
    </source>
</evidence>
<dbReference type="InterPro" id="IPR039420">
    <property type="entry name" value="WalR-like"/>
</dbReference>
<dbReference type="InterPro" id="IPR011006">
    <property type="entry name" value="CheY-like_superfamily"/>
</dbReference>
<dbReference type="AlphaFoldDB" id="A0A7W9L6G0"/>
<dbReference type="Pfam" id="PF00072">
    <property type="entry name" value="Response_reg"/>
    <property type="match status" value="1"/>
</dbReference>
<dbReference type="Proteomes" id="UP000556201">
    <property type="component" value="Unassembled WGS sequence"/>
</dbReference>
<accession>A0A7W9L6G0</accession>
<evidence type="ECO:0000256" key="5">
    <source>
        <dbReference type="ARBA" id="ARBA00023163"/>
    </source>
</evidence>
<evidence type="ECO:0000256" key="3">
    <source>
        <dbReference type="ARBA" id="ARBA00023015"/>
    </source>
</evidence>
<proteinExistence type="predicted"/>
<evidence type="ECO:0000256" key="1">
    <source>
        <dbReference type="ARBA" id="ARBA00022553"/>
    </source>
</evidence>
<dbReference type="EMBL" id="JACHLJ010000002">
    <property type="protein sequence ID" value="MBB5772363.1"/>
    <property type="molecule type" value="Genomic_DNA"/>
</dbReference>
<dbReference type="CDD" id="cd17574">
    <property type="entry name" value="REC_OmpR"/>
    <property type="match status" value="1"/>
</dbReference>
<dbReference type="GO" id="GO:0000976">
    <property type="term" value="F:transcription cis-regulatory region binding"/>
    <property type="evidence" value="ECO:0007669"/>
    <property type="project" value="TreeGrafter"/>
</dbReference>
<dbReference type="GO" id="GO:0032993">
    <property type="term" value="C:protein-DNA complex"/>
    <property type="evidence" value="ECO:0007669"/>
    <property type="project" value="TreeGrafter"/>
</dbReference>
<protein>
    <submittedName>
        <fullName evidence="8">DNA-binding response OmpR family regulator</fullName>
    </submittedName>
</protein>
<dbReference type="GO" id="GO:0006355">
    <property type="term" value="P:regulation of DNA-templated transcription"/>
    <property type="evidence" value="ECO:0007669"/>
    <property type="project" value="TreeGrafter"/>
</dbReference>
<keyword evidence="1 6" id="KW-0597">Phosphoprotein</keyword>
<keyword evidence="3" id="KW-0805">Transcription regulation</keyword>
<dbReference type="SUPFAM" id="SSF52172">
    <property type="entry name" value="CheY-like"/>
    <property type="match status" value="1"/>
</dbReference>
<reference evidence="8 9" key="1">
    <citation type="submission" date="2020-08" db="EMBL/GenBank/DDBJ databases">
        <title>Functional genomics of gut bacteria from endangered species of beetles.</title>
        <authorList>
            <person name="Carlos-Shanley C."/>
        </authorList>
    </citation>
    <scope>NUCLEOTIDE SEQUENCE [LARGE SCALE GENOMIC DNA]</scope>
    <source>
        <strain evidence="8 9">S00192</strain>
    </source>
</reference>
<evidence type="ECO:0000313" key="8">
    <source>
        <dbReference type="EMBL" id="MBB5772363.1"/>
    </source>
</evidence>
<dbReference type="InterPro" id="IPR001789">
    <property type="entry name" value="Sig_transdc_resp-reg_receiver"/>
</dbReference>
<dbReference type="PANTHER" id="PTHR48111">
    <property type="entry name" value="REGULATOR OF RPOS"/>
    <property type="match status" value="1"/>
</dbReference>
<dbReference type="PANTHER" id="PTHR48111:SF1">
    <property type="entry name" value="TWO-COMPONENT RESPONSE REGULATOR ORR33"/>
    <property type="match status" value="1"/>
</dbReference>
<evidence type="ECO:0000259" key="7">
    <source>
        <dbReference type="PROSITE" id="PS50110"/>
    </source>
</evidence>
<dbReference type="SMART" id="SM00448">
    <property type="entry name" value="REC"/>
    <property type="match status" value="1"/>
</dbReference>